<accession>A0A1G9FY80</accession>
<evidence type="ECO:0000259" key="2">
    <source>
        <dbReference type="Pfam" id="PF02120"/>
    </source>
</evidence>
<dbReference type="OrthoDB" id="5296742at2"/>
<feature type="compositionally biased region" description="Polar residues" evidence="1">
    <location>
        <begin position="242"/>
        <end position="261"/>
    </location>
</feature>
<dbReference type="InterPro" id="IPR021136">
    <property type="entry name" value="Flagellar_hook_control-like_C"/>
</dbReference>
<keyword evidence="4" id="KW-1185">Reference proteome</keyword>
<dbReference type="STRING" id="119000.SAMN05661010_00547"/>
<dbReference type="AlphaFoldDB" id="A0A1G9FY80"/>
<gene>
    <name evidence="3" type="ORF">SAMN05661010_00547</name>
</gene>
<organism evidence="3 4">
    <name type="scientific">Modicisalibacter muralis</name>
    <dbReference type="NCBI Taxonomy" id="119000"/>
    <lineage>
        <taxon>Bacteria</taxon>
        <taxon>Pseudomonadati</taxon>
        <taxon>Pseudomonadota</taxon>
        <taxon>Gammaproteobacteria</taxon>
        <taxon>Oceanospirillales</taxon>
        <taxon>Halomonadaceae</taxon>
        <taxon>Modicisalibacter</taxon>
    </lineage>
</organism>
<evidence type="ECO:0000313" key="3">
    <source>
        <dbReference type="EMBL" id="SDK93332.1"/>
    </source>
</evidence>
<dbReference type="EMBL" id="FNGI01000001">
    <property type="protein sequence ID" value="SDK93332.1"/>
    <property type="molecule type" value="Genomic_DNA"/>
</dbReference>
<protein>
    <submittedName>
        <fullName evidence="3">Hook-length control protein FliK</fullName>
    </submittedName>
</protein>
<feature type="region of interest" description="Disordered" evidence="1">
    <location>
        <begin position="188"/>
        <end position="264"/>
    </location>
</feature>
<reference evidence="3 4" key="1">
    <citation type="submission" date="2016-10" db="EMBL/GenBank/DDBJ databases">
        <authorList>
            <person name="de Groot N.N."/>
        </authorList>
    </citation>
    <scope>NUCLEOTIDE SEQUENCE [LARGE SCALE GENOMIC DNA]</scope>
    <source>
        <strain evidence="3 4">DSM 14789</strain>
    </source>
</reference>
<feature type="domain" description="Flagellar hook-length control protein-like C-terminal" evidence="2">
    <location>
        <begin position="333"/>
        <end position="404"/>
    </location>
</feature>
<evidence type="ECO:0000256" key="1">
    <source>
        <dbReference type="SAM" id="MobiDB-lite"/>
    </source>
</evidence>
<dbReference type="Gene3D" id="3.30.750.140">
    <property type="match status" value="1"/>
</dbReference>
<sequence>MSGITPILDTLLHQVLGKRVDTPPPRELLEPVKPLTPGVAPRAVQGDSQLDAGRAGVANSRLGVGEPAARQALPTPPVFTPTSTTTHFSSAALTIADILVKFPAPPSVIQSPVPLLQSDVPNNPPLLAARLQHSIESSGLFYESHLARWYRGEMSRAALEREPQMWRFQSLQPLPGGKTGPGNVDLAGLVPGARGRGGEHFNPLNSLSSLNPKASGDNAGALGNPISGRATSAQGNAALPASATTPVHPSASSGQGMSTTPPAFEAGETTLRLPALEAIDDTLQGIIRHQLELLVTPTLRWEGDIWSGLFMALSLQLPEVLDERDWHGEEERKEGDDDPVWHSQLSLRLPKLGELDVQMHLRNASVNLTLQSGNEECLAVLEAGREDLVSRLRRCGLDDVRVSVLPVRDDEPWENEP</sequence>
<dbReference type="Pfam" id="PF02120">
    <property type="entry name" value="Flg_hook"/>
    <property type="match status" value="1"/>
</dbReference>
<dbReference type="RefSeq" id="WP_089725236.1">
    <property type="nucleotide sequence ID" value="NZ_FNGI01000001.1"/>
</dbReference>
<dbReference type="InterPro" id="IPR038610">
    <property type="entry name" value="FliK-like_C_sf"/>
</dbReference>
<proteinExistence type="predicted"/>
<feature type="compositionally biased region" description="Polar residues" evidence="1">
    <location>
        <begin position="203"/>
        <end position="212"/>
    </location>
</feature>
<name>A0A1G9FY80_9GAMM</name>
<evidence type="ECO:0000313" key="4">
    <source>
        <dbReference type="Proteomes" id="UP000198654"/>
    </source>
</evidence>
<dbReference type="Proteomes" id="UP000198654">
    <property type="component" value="Unassembled WGS sequence"/>
</dbReference>